<dbReference type="InterPro" id="IPR036179">
    <property type="entry name" value="Ig-like_dom_sf"/>
</dbReference>
<evidence type="ECO:0000313" key="3">
    <source>
        <dbReference type="Proteomes" id="UP000507470"/>
    </source>
</evidence>
<feature type="domain" description="Ig-like" evidence="1">
    <location>
        <begin position="295"/>
        <end position="388"/>
    </location>
</feature>
<name>A0A6J8DW84_MYTCO</name>
<dbReference type="PANTHER" id="PTHR45889:SF8">
    <property type="entry name" value="IG-LIKE DOMAIN-CONTAINING PROTEIN"/>
    <property type="match status" value="1"/>
</dbReference>
<dbReference type="Gene3D" id="2.60.40.10">
    <property type="entry name" value="Immunoglobulins"/>
    <property type="match status" value="3"/>
</dbReference>
<dbReference type="Pfam" id="PF13927">
    <property type="entry name" value="Ig_3"/>
    <property type="match status" value="1"/>
</dbReference>
<dbReference type="InterPro" id="IPR013783">
    <property type="entry name" value="Ig-like_fold"/>
</dbReference>
<dbReference type="SUPFAM" id="SSF48726">
    <property type="entry name" value="Immunoglobulin"/>
    <property type="match status" value="1"/>
</dbReference>
<keyword evidence="3" id="KW-1185">Reference proteome</keyword>
<dbReference type="Proteomes" id="UP000507470">
    <property type="component" value="Unassembled WGS sequence"/>
</dbReference>
<proteinExistence type="predicted"/>
<sequence length="439" mass="49385">MTFCFAAGSLAAKVSISQNITELIGNNDIPLTCSFTNNADEEISKVEFFAKNKTDEFDHVKPIALFIPDKPARLILSGNNLIGRVTLTNITRESTNATLTLHELKCEDEREYMCQCYYNDIEDVSLPPEKSPPTRISIQATSSKPDSISSFIVLSTKTVVQGYSSPIYNNFISTKHNAVLTFRTLPVDRVTTKHMQSTDNFSLTFREGDTVMFTCMGGIGDPPGKLIWQKTFPQGKKPITYSNENTDVEKILGQCSFKGTSHLTVKVYAEDIKATIRCFEESQVNVTGMYLETEPFDIQFQVNHVNINKQPNQKQYGPKSDKITLTCEGNGNPEPHYAWFKREKNNSILSKKTFYVIDNVIQNNSGVYICEVYNIIDDVIYRKSNSVEIDIDRTVVYDEINQQTTMNNEVSKARMSVPTDHGDHDDVMDVAIQSSVNDG</sequence>
<evidence type="ECO:0000259" key="1">
    <source>
        <dbReference type="PROSITE" id="PS50835"/>
    </source>
</evidence>
<dbReference type="PANTHER" id="PTHR45889">
    <property type="entry name" value="IG-LIKE DOMAIN-CONTAINING PROTEIN"/>
    <property type="match status" value="1"/>
</dbReference>
<dbReference type="AlphaFoldDB" id="A0A6J8DW84"/>
<dbReference type="OrthoDB" id="6158624at2759"/>
<organism evidence="2 3">
    <name type="scientific">Mytilus coruscus</name>
    <name type="common">Sea mussel</name>
    <dbReference type="NCBI Taxonomy" id="42192"/>
    <lineage>
        <taxon>Eukaryota</taxon>
        <taxon>Metazoa</taxon>
        <taxon>Spiralia</taxon>
        <taxon>Lophotrochozoa</taxon>
        <taxon>Mollusca</taxon>
        <taxon>Bivalvia</taxon>
        <taxon>Autobranchia</taxon>
        <taxon>Pteriomorphia</taxon>
        <taxon>Mytilida</taxon>
        <taxon>Mytiloidea</taxon>
        <taxon>Mytilidae</taxon>
        <taxon>Mytilinae</taxon>
        <taxon>Mytilus</taxon>
    </lineage>
</organism>
<dbReference type="EMBL" id="CACVKT020007871">
    <property type="protein sequence ID" value="CAC5411554.1"/>
    <property type="molecule type" value="Genomic_DNA"/>
</dbReference>
<dbReference type="CDD" id="cd00096">
    <property type="entry name" value="Ig"/>
    <property type="match status" value="1"/>
</dbReference>
<reference evidence="2 3" key="1">
    <citation type="submission" date="2020-06" db="EMBL/GenBank/DDBJ databases">
        <authorList>
            <person name="Li R."/>
            <person name="Bekaert M."/>
        </authorList>
    </citation>
    <scope>NUCLEOTIDE SEQUENCE [LARGE SCALE GENOMIC DNA]</scope>
    <source>
        <strain evidence="3">wild</strain>
    </source>
</reference>
<accession>A0A6J8DW84</accession>
<dbReference type="InterPro" id="IPR003599">
    <property type="entry name" value="Ig_sub"/>
</dbReference>
<protein>
    <recommendedName>
        <fullName evidence="1">Ig-like domain-containing protein</fullName>
    </recommendedName>
</protein>
<dbReference type="SMART" id="SM00409">
    <property type="entry name" value="IG"/>
    <property type="match status" value="2"/>
</dbReference>
<gene>
    <name evidence="2" type="ORF">MCOR_44631</name>
</gene>
<dbReference type="PROSITE" id="PS50835">
    <property type="entry name" value="IG_LIKE"/>
    <property type="match status" value="1"/>
</dbReference>
<dbReference type="InterPro" id="IPR007110">
    <property type="entry name" value="Ig-like_dom"/>
</dbReference>
<evidence type="ECO:0000313" key="2">
    <source>
        <dbReference type="EMBL" id="CAC5411554.1"/>
    </source>
</evidence>